<evidence type="ECO:0000256" key="1">
    <source>
        <dbReference type="SAM" id="Phobius"/>
    </source>
</evidence>
<keyword evidence="1" id="KW-0472">Membrane</keyword>
<gene>
    <name evidence="2" type="ORF">KUH32_01805</name>
</gene>
<accession>A0ABS6N399</accession>
<keyword evidence="1" id="KW-1133">Transmembrane helix</keyword>
<evidence type="ECO:0000313" key="2">
    <source>
        <dbReference type="EMBL" id="MBV2358497.1"/>
    </source>
</evidence>
<evidence type="ECO:0000313" key="3">
    <source>
        <dbReference type="Proteomes" id="UP001166293"/>
    </source>
</evidence>
<dbReference type="RefSeq" id="WP_217776354.1">
    <property type="nucleotide sequence ID" value="NZ_JAHRWL010000001.1"/>
</dbReference>
<dbReference type="Proteomes" id="UP001166293">
    <property type="component" value="Unassembled WGS sequence"/>
</dbReference>
<protein>
    <submittedName>
        <fullName evidence="2">CTP synthetase</fullName>
    </submittedName>
</protein>
<keyword evidence="1" id="KW-0812">Transmembrane</keyword>
<sequence length="58" mass="6022">MLPLTLVIHIFLGSTLAGCAVIAALVMGYDTATAILVAASVGFFSAFPVSWLIAKRLV</sequence>
<proteinExistence type="predicted"/>
<feature type="transmembrane region" description="Helical" evidence="1">
    <location>
        <begin position="34"/>
        <end position="54"/>
    </location>
</feature>
<dbReference type="EMBL" id="JAHRWL010000001">
    <property type="protein sequence ID" value="MBV2358497.1"/>
    <property type="molecule type" value="Genomic_DNA"/>
</dbReference>
<reference evidence="2" key="1">
    <citation type="submission" date="2021-06" db="EMBL/GenBank/DDBJ databases">
        <title>Thalassococcus sp. CAU 1522 isolated from sea sand, Republic of Korea.</title>
        <authorList>
            <person name="Kim W."/>
        </authorList>
    </citation>
    <scope>NUCLEOTIDE SEQUENCE</scope>
    <source>
        <strain evidence="2">CAU 1522</strain>
    </source>
</reference>
<organism evidence="2 3">
    <name type="scientific">Thalassococcus arenae</name>
    <dbReference type="NCBI Taxonomy" id="2851652"/>
    <lineage>
        <taxon>Bacteria</taxon>
        <taxon>Pseudomonadati</taxon>
        <taxon>Pseudomonadota</taxon>
        <taxon>Alphaproteobacteria</taxon>
        <taxon>Rhodobacterales</taxon>
        <taxon>Roseobacteraceae</taxon>
        <taxon>Thalassococcus</taxon>
    </lineage>
</organism>
<feature type="transmembrane region" description="Helical" evidence="1">
    <location>
        <begin position="6"/>
        <end position="27"/>
    </location>
</feature>
<keyword evidence="3" id="KW-1185">Reference proteome</keyword>
<comment type="caution">
    <text evidence="2">The sequence shown here is derived from an EMBL/GenBank/DDBJ whole genome shotgun (WGS) entry which is preliminary data.</text>
</comment>
<name>A0ABS6N399_9RHOB</name>